<dbReference type="Pfam" id="PF00169">
    <property type="entry name" value="PH"/>
    <property type="match status" value="1"/>
</dbReference>
<dbReference type="Proteomes" id="UP000192223">
    <property type="component" value="Unplaced"/>
</dbReference>
<evidence type="ECO:0000313" key="5">
    <source>
        <dbReference type="RefSeq" id="XP_025832491.1"/>
    </source>
</evidence>
<dbReference type="PROSITE" id="PS50003">
    <property type="entry name" value="PH_DOMAIN"/>
    <property type="match status" value="1"/>
</dbReference>
<evidence type="ECO:0000259" key="3">
    <source>
        <dbReference type="PROSITE" id="PS50010"/>
    </source>
</evidence>
<dbReference type="Gene3D" id="2.30.29.30">
    <property type="entry name" value="Pleckstrin-homology domain (PH domain)/Phosphotyrosine-binding domain (PTB)"/>
    <property type="match status" value="1"/>
</dbReference>
<dbReference type="RefSeq" id="XP_025832491.1">
    <property type="nucleotide sequence ID" value="XM_025976706.1"/>
</dbReference>
<dbReference type="PANTHER" id="PTHR12673">
    <property type="entry name" value="FACIOGENITAL DYSPLASIA PROTEIN"/>
    <property type="match status" value="1"/>
</dbReference>
<sequence length="449" mass="52231">MNSSHEDNVGFEIEPTTPKYELAFSAELKQIIQQKNMLTCKTRSKVVSALEDIDNSFTEKSFKELRTRAVNEIYTSELSYLKQLKIIKVFFMQPIKEKEILSRSDFQTLFGSIDTIYNVNKELFMELKKGTENVANAFLKIAPYLKLYSVYAYGYKNSLHTLQKSQESNTNLANFLEHTESRPEVQNKLSALLITPIQRIPRYRLLLKQVVDYTLPSNSNYSNLLDSLHKIEQIANHINSTLEEQENTQRMLELQRSLQNKYPVIVRPGRQLIKEGILSKVSHNGARNYKRYFVLMSDILMYCKMKRDDPKLPNSLKCCCILPLNKCKINVVADKGIFRIFCQNEVLVLFHEHASEGQEWVYALKEAIKKYIVNRQTLRKESSAKKPARRKELCQFEDAGISPGHPRKKRNYTLDFTDVFRNTENDSDNSDEEKSYSNPFKRLGKRKTG</sequence>
<dbReference type="Pfam" id="PF00621">
    <property type="entry name" value="RhoGEF"/>
    <property type="match status" value="1"/>
</dbReference>
<dbReference type="AlphaFoldDB" id="A0A7F5R949"/>
<dbReference type="PROSITE" id="PS50010">
    <property type="entry name" value="DH_2"/>
    <property type="match status" value="1"/>
</dbReference>
<dbReference type="InterPro" id="IPR035899">
    <property type="entry name" value="DBL_dom_sf"/>
</dbReference>
<dbReference type="OrthoDB" id="245697at2759"/>
<protein>
    <submittedName>
        <fullName evidence="5">Uncharacterized protein</fullName>
    </submittedName>
</protein>
<dbReference type="GO" id="GO:0005085">
    <property type="term" value="F:guanyl-nucleotide exchange factor activity"/>
    <property type="evidence" value="ECO:0007669"/>
    <property type="project" value="InterPro"/>
</dbReference>
<dbReference type="PANTHER" id="PTHR12673:SF159">
    <property type="entry name" value="LD03170P"/>
    <property type="match status" value="1"/>
</dbReference>
<dbReference type="InterPro" id="IPR001331">
    <property type="entry name" value="GDS_CDC24_CS"/>
</dbReference>
<dbReference type="InterPro" id="IPR011993">
    <property type="entry name" value="PH-like_dom_sf"/>
</dbReference>
<evidence type="ECO:0000313" key="4">
    <source>
        <dbReference type="Proteomes" id="UP000192223"/>
    </source>
</evidence>
<gene>
    <name evidence="5" type="primary">LOC108742971</name>
</gene>
<dbReference type="CDD" id="cd00160">
    <property type="entry name" value="RhoGEF"/>
    <property type="match status" value="1"/>
</dbReference>
<dbReference type="SMART" id="SM00325">
    <property type="entry name" value="RhoGEF"/>
    <property type="match status" value="1"/>
</dbReference>
<reference evidence="5" key="1">
    <citation type="submission" date="2025-08" db="UniProtKB">
        <authorList>
            <consortium name="RefSeq"/>
        </authorList>
    </citation>
    <scope>IDENTIFICATION</scope>
    <source>
        <tissue evidence="5">Entire body</tissue>
    </source>
</reference>
<evidence type="ECO:0000259" key="2">
    <source>
        <dbReference type="PROSITE" id="PS50003"/>
    </source>
</evidence>
<dbReference type="InterPro" id="IPR001849">
    <property type="entry name" value="PH_domain"/>
</dbReference>
<dbReference type="InterPro" id="IPR000219">
    <property type="entry name" value="DH_dom"/>
</dbReference>
<dbReference type="KEGG" id="apln:108742971"/>
<dbReference type="SMART" id="SM00233">
    <property type="entry name" value="PH"/>
    <property type="match status" value="1"/>
</dbReference>
<feature type="domain" description="PH" evidence="2">
    <location>
        <begin position="271"/>
        <end position="369"/>
    </location>
</feature>
<keyword evidence="4" id="KW-1185">Reference proteome</keyword>
<dbReference type="InterPro" id="IPR051092">
    <property type="entry name" value="FYVE_RhoGEF_PH"/>
</dbReference>
<dbReference type="GeneID" id="108742971"/>
<dbReference type="CTD" id="38806"/>
<dbReference type="GO" id="GO:0035556">
    <property type="term" value="P:intracellular signal transduction"/>
    <property type="evidence" value="ECO:0007669"/>
    <property type="project" value="InterPro"/>
</dbReference>
<dbReference type="SUPFAM" id="SSF48065">
    <property type="entry name" value="DBL homology domain (DH-domain)"/>
    <property type="match status" value="1"/>
</dbReference>
<dbReference type="InParanoid" id="A0A7F5R949"/>
<feature type="region of interest" description="Disordered" evidence="1">
    <location>
        <begin position="421"/>
        <end position="449"/>
    </location>
</feature>
<dbReference type="SUPFAM" id="SSF50729">
    <property type="entry name" value="PH domain-like"/>
    <property type="match status" value="1"/>
</dbReference>
<dbReference type="Gene3D" id="1.20.900.10">
    <property type="entry name" value="Dbl homology (DH) domain"/>
    <property type="match status" value="1"/>
</dbReference>
<organism evidence="4 5">
    <name type="scientific">Agrilus planipennis</name>
    <name type="common">Emerald ash borer</name>
    <name type="synonym">Agrilus marcopoli</name>
    <dbReference type="NCBI Taxonomy" id="224129"/>
    <lineage>
        <taxon>Eukaryota</taxon>
        <taxon>Metazoa</taxon>
        <taxon>Ecdysozoa</taxon>
        <taxon>Arthropoda</taxon>
        <taxon>Hexapoda</taxon>
        <taxon>Insecta</taxon>
        <taxon>Pterygota</taxon>
        <taxon>Neoptera</taxon>
        <taxon>Endopterygota</taxon>
        <taxon>Coleoptera</taxon>
        <taxon>Polyphaga</taxon>
        <taxon>Elateriformia</taxon>
        <taxon>Buprestoidea</taxon>
        <taxon>Buprestidae</taxon>
        <taxon>Agrilinae</taxon>
        <taxon>Agrilus</taxon>
    </lineage>
</organism>
<feature type="domain" description="DH" evidence="3">
    <location>
        <begin position="65"/>
        <end position="241"/>
    </location>
</feature>
<evidence type="ECO:0000256" key="1">
    <source>
        <dbReference type="SAM" id="MobiDB-lite"/>
    </source>
</evidence>
<dbReference type="PROSITE" id="PS00741">
    <property type="entry name" value="DH_1"/>
    <property type="match status" value="1"/>
</dbReference>
<accession>A0A7F5R949</accession>
<name>A0A7F5R949_AGRPL</name>
<dbReference type="FunCoup" id="A0A7F5R949">
    <property type="interactions" value="638"/>
</dbReference>
<proteinExistence type="predicted"/>
<dbReference type="GO" id="GO:0005737">
    <property type="term" value="C:cytoplasm"/>
    <property type="evidence" value="ECO:0007669"/>
    <property type="project" value="TreeGrafter"/>
</dbReference>